<accession>A0ABR9RIK4</accession>
<dbReference type="PANTHER" id="PTHR43312:SF2">
    <property type="entry name" value="OXIDOREDUCTASE"/>
    <property type="match status" value="1"/>
</dbReference>
<dbReference type="PANTHER" id="PTHR43312">
    <property type="entry name" value="D-THREO-ALDOSE 1-DEHYDROGENASE"/>
    <property type="match status" value="1"/>
</dbReference>
<keyword evidence="1" id="KW-0479">Metal-binding</keyword>
<dbReference type="SUPFAM" id="SSF46548">
    <property type="entry name" value="alpha-helical ferredoxin"/>
    <property type="match status" value="1"/>
</dbReference>
<evidence type="ECO:0000313" key="6">
    <source>
        <dbReference type="Proteomes" id="UP000758652"/>
    </source>
</evidence>
<dbReference type="SUPFAM" id="SSF51430">
    <property type="entry name" value="NAD(P)-linked oxidoreductase"/>
    <property type="match status" value="1"/>
</dbReference>
<dbReference type="EMBL" id="JADCKL010000002">
    <property type="protein sequence ID" value="MBE5062400.1"/>
    <property type="molecule type" value="Genomic_DNA"/>
</dbReference>
<evidence type="ECO:0000256" key="3">
    <source>
        <dbReference type="ARBA" id="ARBA00023014"/>
    </source>
</evidence>
<evidence type="ECO:0000256" key="2">
    <source>
        <dbReference type="ARBA" id="ARBA00023004"/>
    </source>
</evidence>
<keyword evidence="6" id="KW-1185">Reference proteome</keyword>
<dbReference type="Gene3D" id="3.20.20.100">
    <property type="entry name" value="NADP-dependent oxidoreductase domain"/>
    <property type="match status" value="1"/>
</dbReference>
<dbReference type="InterPro" id="IPR053135">
    <property type="entry name" value="AKR2_Oxidoreductase"/>
</dbReference>
<name>A0ABR9RIK4_9FIRM</name>
<keyword evidence="3" id="KW-0411">Iron-sulfur</keyword>
<gene>
    <name evidence="5" type="ORF">INF30_03850</name>
</gene>
<feature type="domain" description="4Fe-4S ferredoxin-type" evidence="4">
    <location>
        <begin position="330"/>
        <end position="362"/>
    </location>
</feature>
<dbReference type="Proteomes" id="UP000758652">
    <property type="component" value="Unassembled WGS sequence"/>
</dbReference>
<keyword evidence="2" id="KW-0408">Iron</keyword>
<dbReference type="CDD" id="cd19096">
    <property type="entry name" value="AKR_Fe-S_oxidoreductase"/>
    <property type="match status" value="1"/>
</dbReference>
<reference evidence="5 6" key="1">
    <citation type="submission" date="2020-10" db="EMBL/GenBank/DDBJ databases">
        <title>ChiBAC.</title>
        <authorList>
            <person name="Zenner C."/>
            <person name="Hitch T.C.A."/>
            <person name="Clavel T."/>
        </authorList>
    </citation>
    <scope>NUCLEOTIDE SEQUENCE [LARGE SCALE GENOMIC DNA]</scope>
    <source>
        <strain evidence="5 6">DSM 108991</strain>
    </source>
</reference>
<proteinExistence type="predicted"/>
<dbReference type="Pfam" id="PF00248">
    <property type="entry name" value="Aldo_ket_red"/>
    <property type="match status" value="1"/>
</dbReference>
<organism evidence="5 6">
    <name type="scientific">Claveliimonas monacensis</name>
    <dbReference type="NCBI Taxonomy" id="2779351"/>
    <lineage>
        <taxon>Bacteria</taxon>
        <taxon>Bacillati</taxon>
        <taxon>Bacillota</taxon>
        <taxon>Clostridia</taxon>
        <taxon>Lachnospirales</taxon>
        <taxon>Lachnospiraceae</taxon>
        <taxon>Claveliimonas</taxon>
    </lineage>
</organism>
<comment type="caution">
    <text evidence="5">The sequence shown here is derived from an EMBL/GenBank/DDBJ whole genome shotgun (WGS) entry which is preliminary data.</text>
</comment>
<dbReference type="InterPro" id="IPR036812">
    <property type="entry name" value="NAD(P)_OxRdtase_dom_sf"/>
</dbReference>
<evidence type="ECO:0000259" key="4">
    <source>
        <dbReference type="PROSITE" id="PS51379"/>
    </source>
</evidence>
<sequence>MYYKEFRGNKISALGLGSLRLPTVPGNAASIDRTGAMEVIDQAFIEGINFFDTAFTYHNTDSERFLGEALSRHPRDSYYLSSKFYVGARTDLDHVFEEQLARCRTEYFDFYMLHSVQEQFFDDYMDPERDYIGYLLKQKEAGRIRYLGFSSHAAPDGLEKFLQWHPGFDMALIQLNYLDWTMLDGRRQYEILAEHNIPVWVMEPLKGGRLVHLSQEAEDILHAAAPGQSIPSWSFRYLMGLDNVQCVLSGMSSPQEVRANAEVFRESNALSAAERTALERAVNAFRDSFGVPCSSCRYCCPVCPADLDIPALIQGYNELTVGGEPWKLFQLTQIKGPEACLQCGACAKRCPQRINIPAVMKKYAELR</sequence>
<dbReference type="InterPro" id="IPR023210">
    <property type="entry name" value="NADP_OxRdtase_dom"/>
</dbReference>
<protein>
    <submittedName>
        <fullName evidence="5">Aldo/keto reductase</fullName>
    </submittedName>
</protein>
<dbReference type="InterPro" id="IPR017900">
    <property type="entry name" value="4Fe4S_Fe_S_CS"/>
</dbReference>
<dbReference type="Pfam" id="PF13187">
    <property type="entry name" value="Fer4_9"/>
    <property type="match status" value="1"/>
</dbReference>
<dbReference type="InterPro" id="IPR017896">
    <property type="entry name" value="4Fe4S_Fe-S-bd"/>
</dbReference>
<evidence type="ECO:0000313" key="5">
    <source>
        <dbReference type="EMBL" id="MBE5062400.1"/>
    </source>
</evidence>
<dbReference type="PROSITE" id="PS00198">
    <property type="entry name" value="4FE4S_FER_1"/>
    <property type="match status" value="1"/>
</dbReference>
<evidence type="ECO:0000256" key="1">
    <source>
        <dbReference type="ARBA" id="ARBA00022723"/>
    </source>
</evidence>
<dbReference type="PROSITE" id="PS51379">
    <property type="entry name" value="4FE4S_FER_2"/>
    <property type="match status" value="1"/>
</dbReference>
<dbReference type="RefSeq" id="WP_076776215.1">
    <property type="nucleotide sequence ID" value="NZ_JADCKL010000002.1"/>
</dbReference>